<name>A0A8R7PMD7_TRIUA</name>
<evidence type="ECO:0000313" key="2">
    <source>
        <dbReference type="EnsemblPlants" id="TuG1812G0300000410.01.T01.cds350592"/>
    </source>
</evidence>
<sequence>MDDPCDGDDACGSPHARTSSIILTTYPTLGRWSGALAAQLRASCSIATISSSMPLSFISSRSNTSDVHSSRTTDCTHRGSSATTPPLGSSLPGHRPVSSSSSTTPSAYTSPFCDAHGRDAGAGASGARYPAELAAGDDVPSCASPQSARRASPDLSSRMLVLLMLPCASLGVSPPRRLAWWM</sequence>
<keyword evidence="3" id="KW-1185">Reference proteome</keyword>
<reference evidence="2" key="2">
    <citation type="submission" date="2018-03" db="EMBL/GenBank/DDBJ databases">
        <title>The Triticum urartu genome reveals the dynamic nature of wheat genome evolution.</title>
        <authorList>
            <person name="Ling H."/>
            <person name="Ma B."/>
            <person name="Shi X."/>
            <person name="Liu H."/>
            <person name="Dong L."/>
            <person name="Sun H."/>
            <person name="Cao Y."/>
            <person name="Gao Q."/>
            <person name="Zheng S."/>
            <person name="Li Y."/>
            <person name="Yu Y."/>
            <person name="Du H."/>
            <person name="Qi M."/>
            <person name="Li Y."/>
            <person name="Yu H."/>
            <person name="Cui Y."/>
            <person name="Wang N."/>
            <person name="Chen C."/>
            <person name="Wu H."/>
            <person name="Zhao Y."/>
            <person name="Zhang J."/>
            <person name="Li Y."/>
            <person name="Zhou W."/>
            <person name="Zhang B."/>
            <person name="Hu W."/>
            <person name="Eijk M."/>
            <person name="Tang J."/>
            <person name="Witsenboer H."/>
            <person name="Zhao S."/>
            <person name="Li Z."/>
            <person name="Zhang A."/>
            <person name="Wang D."/>
            <person name="Liang C."/>
        </authorList>
    </citation>
    <scope>NUCLEOTIDE SEQUENCE [LARGE SCALE GENOMIC DNA]</scope>
    <source>
        <strain evidence="2">cv. G1812</strain>
    </source>
</reference>
<organism evidence="2 3">
    <name type="scientific">Triticum urartu</name>
    <name type="common">Red wild einkorn</name>
    <name type="synonym">Crithodium urartu</name>
    <dbReference type="NCBI Taxonomy" id="4572"/>
    <lineage>
        <taxon>Eukaryota</taxon>
        <taxon>Viridiplantae</taxon>
        <taxon>Streptophyta</taxon>
        <taxon>Embryophyta</taxon>
        <taxon>Tracheophyta</taxon>
        <taxon>Spermatophyta</taxon>
        <taxon>Magnoliopsida</taxon>
        <taxon>Liliopsida</taxon>
        <taxon>Poales</taxon>
        <taxon>Poaceae</taxon>
        <taxon>BOP clade</taxon>
        <taxon>Pooideae</taxon>
        <taxon>Triticodae</taxon>
        <taxon>Triticeae</taxon>
        <taxon>Triticinae</taxon>
        <taxon>Triticum</taxon>
    </lineage>
</organism>
<evidence type="ECO:0000313" key="3">
    <source>
        <dbReference type="Proteomes" id="UP000015106"/>
    </source>
</evidence>
<dbReference type="EnsemblPlants" id="TuG1812G0300000410.01.T01">
    <property type="protein sequence ID" value="TuG1812G0300000410.01.T01.cds350592"/>
    <property type="gene ID" value="TuG1812G0300000410.01"/>
</dbReference>
<evidence type="ECO:0000256" key="1">
    <source>
        <dbReference type="SAM" id="MobiDB-lite"/>
    </source>
</evidence>
<dbReference type="AlphaFoldDB" id="A0A8R7PMD7"/>
<accession>A0A8R7PMD7</accession>
<protein>
    <submittedName>
        <fullName evidence="2">Uncharacterized protein</fullName>
    </submittedName>
</protein>
<reference evidence="2" key="3">
    <citation type="submission" date="2022-06" db="UniProtKB">
        <authorList>
            <consortium name="EnsemblPlants"/>
        </authorList>
    </citation>
    <scope>IDENTIFICATION</scope>
</reference>
<feature type="region of interest" description="Disordered" evidence="1">
    <location>
        <begin position="60"/>
        <end position="110"/>
    </location>
</feature>
<feature type="compositionally biased region" description="Polar residues" evidence="1">
    <location>
        <begin position="78"/>
        <end position="87"/>
    </location>
</feature>
<proteinExistence type="predicted"/>
<feature type="compositionally biased region" description="Low complexity" evidence="1">
    <location>
        <begin position="89"/>
        <end position="110"/>
    </location>
</feature>
<dbReference type="Proteomes" id="UP000015106">
    <property type="component" value="Chromosome 3"/>
</dbReference>
<dbReference type="Gramene" id="TuG1812G0300000410.01.T01">
    <property type="protein sequence ID" value="TuG1812G0300000410.01.T01.cds350592"/>
    <property type="gene ID" value="TuG1812G0300000410.01"/>
</dbReference>
<feature type="compositionally biased region" description="Basic and acidic residues" evidence="1">
    <location>
        <begin position="68"/>
        <end position="77"/>
    </location>
</feature>
<reference evidence="3" key="1">
    <citation type="journal article" date="2013" name="Nature">
        <title>Draft genome of the wheat A-genome progenitor Triticum urartu.</title>
        <authorList>
            <person name="Ling H.Q."/>
            <person name="Zhao S."/>
            <person name="Liu D."/>
            <person name="Wang J."/>
            <person name="Sun H."/>
            <person name="Zhang C."/>
            <person name="Fan H."/>
            <person name="Li D."/>
            <person name="Dong L."/>
            <person name="Tao Y."/>
            <person name="Gao C."/>
            <person name="Wu H."/>
            <person name="Li Y."/>
            <person name="Cui Y."/>
            <person name="Guo X."/>
            <person name="Zheng S."/>
            <person name="Wang B."/>
            <person name="Yu K."/>
            <person name="Liang Q."/>
            <person name="Yang W."/>
            <person name="Lou X."/>
            <person name="Chen J."/>
            <person name="Feng M."/>
            <person name="Jian J."/>
            <person name="Zhang X."/>
            <person name="Luo G."/>
            <person name="Jiang Y."/>
            <person name="Liu J."/>
            <person name="Wang Z."/>
            <person name="Sha Y."/>
            <person name="Zhang B."/>
            <person name="Wu H."/>
            <person name="Tang D."/>
            <person name="Shen Q."/>
            <person name="Xue P."/>
            <person name="Zou S."/>
            <person name="Wang X."/>
            <person name="Liu X."/>
            <person name="Wang F."/>
            <person name="Yang Y."/>
            <person name="An X."/>
            <person name="Dong Z."/>
            <person name="Zhang K."/>
            <person name="Zhang X."/>
            <person name="Luo M.C."/>
            <person name="Dvorak J."/>
            <person name="Tong Y."/>
            <person name="Wang J."/>
            <person name="Yang H."/>
            <person name="Li Z."/>
            <person name="Wang D."/>
            <person name="Zhang A."/>
            <person name="Wang J."/>
        </authorList>
    </citation>
    <scope>NUCLEOTIDE SEQUENCE</scope>
    <source>
        <strain evidence="3">cv. G1812</strain>
    </source>
</reference>